<dbReference type="SUPFAM" id="SSF49899">
    <property type="entry name" value="Concanavalin A-like lectins/glucanases"/>
    <property type="match status" value="1"/>
</dbReference>
<protein>
    <submittedName>
        <fullName evidence="2">Cell surface protein</fullName>
    </submittedName>
</protein>
<dbReference type="Proteomes" id="UP001589691">
    <property type="component" value="Unassembled WGS sequence"/>
</dbReference>
<feature type="signal peptide" evidence="1">
    <location>
        <begin position="1"/>
        <end position="27"/>
    </location>
</feature>
<evidence type="ECO:0000313" key="2">
    <source>
        <dbReference type="EMBL" id="MFB9769008.1"/>
    </source>
</evidence>
<evidence type="ECO:0000313" key="3">
    <source>
        <dbReference type="Proteomes" id="UP001589691"/>
    </source>
</evidence>
<accession>A0ABV5WSQ3</accession>
<keyword evidence="3" id="KW-1185">Reference proteome</keyword>
<evidence type="ECO:0000256" key="1">
    <source>
        <dbReference type="SAM" id="SignalP"/>
    </source>
</evidence>
<proteinExistence type="predicted"/>
<dbReference type="EMBL" id="JBHLZY010000008">
    <property type="protein sequence ID" value="MFB9769008.1"/>
    <property type="molecule type" value="Genomic_DNA"/>
</dbReference>
<organism evidence="2 3">
    <name type="scientific">Lactiplantibacillus modestisalitolerans</name>
    <dbReference type="NCBI Taxonomy" id="1457219"/>
    <lineage>
        <taxon>Bacteria</taxon>
        <taxon>Bacillati</taxon>
        <taxon>Bacillota</taxon>
        <taxon>Bacilli</taxon>
        <taxon>Lactobacillales</taxon>
        <taxon>Lactobacillaceae</taxon>
        <taxon>Lactiplantibacillus</taxon>
    </lineage>
</organism>
<comment type="caution">
    <text evidence="2">The sequence shown here is derived from an EMBL/GenBank/DDBJ whole genome shotgun (WGS) entry which is preliminary data.</text>
</comment>
<gene>
    <name evidence="2" type="ORF">ACFFLI_03855</name>
</gene>
<name>A0ABV5WSQ3_9LACO</name>
<reference evidence="2 3" key="1">
    <citation type="submission" date="2024-09" db="EMBL/GenBank/DDBJ databases">
        <authorList>
            <person name="Sun Q."/>
            <person name="Mori K."/>
        </authorList>
    </citation>
    <scope>NUCLEOTIDE SEQUENCE [LARGE SCALE GENOMIC DNA]</scope>
    <source>
        <strain evidence="2 3">TBRC 4576</strain>
    </source>
</reference>
<keyword evidence="1" id="KW-0732">Signal</keyword>
<feature type="chain" id="PRO_5045926128" evidence="1">
    <location>
        <begin position="28"/>
        <end position="719"/>
    </location>
</feature>
<dbReference type="RefSeq" id="WP_137643057.1">
    <property type="nucleotide sequence ID" value="NZ_BJEA01000013.1"/>
</dbReference>
<dbReference type="Gene3D" id="2.60.120.200">
    <property type="match status" value="1"/>
</dbReference>
<dbReference type="InterPro" id="IPR013320">
    <property type="entry name" value="ConA-like_dom_sf"/>
</dbReference>
<sequence length="719" mass="76592">MRQVPKRILTMITLLVGLGLGLPHAFAEDSAVSTSLATAPSGLNQLEQLFTVPGTFSNGIANSAKIADATNPDAPNTQVVQVVGSKKQLGGFWSNDANRINLNQDTTLKAWLFLGSSLSATKSAGDGMAFVMQNDSNATTAAAQLKPGSIIGETLGTWGVDTDNKRKDPQAIAATAIQNSWALEFDTYANNSTSYGDAGNGTSFDKGVKTQHIATGYPGEASTYNSEVQKSWDLTGLIWSTRYYFSQNHDNLVTNLNLGTGGWHHLVLQWSAANQTMTYTFDDVHPDGSNNPAAITKTTPIDPSVFKTSDGLVRWGFMGATGSNTSANMVVIESVPNLVQAEADVTVTDTTKQTVVKDGAKVKAKHGLRYDYQLNYLGGQQAWDNVVADLNLPANVTFDQAVIKYANGQEQALTAPAADATSVTYTLDHALAADNESATITLTGKADDVSVNSPTTAPTSTFKNKSFETTASAPDFTITVDQAIELFILKSEYTASKGDDVRVTGLVIAEDSVQLKNSDITIHPTLNGEKLTAFQMSDADESGFFSLTIKGDQLNVGANDLRLWAVDVDDNESPEARTKITVKSGELGFKAVATNSSFKPITLDGNAQLTDRHDDWELVVSDERGKGGAWQLQASVSDFKNAAGQKLPGDVLFKQDGQTTVLSAIGAVIAERQTTSDTDEVDVAGQWRADDGLLYRSNAGATPGDYSGTITWTLNNAPS</sequence>